<dbReference type="PANTHER" id="PTHR43156">
    <property type="entry name" value="STAGE II SPORULATION PROTEIN E-RELATED"/>
    <property type="match status" value="1"/>
</dbReference>
<name>A0A937RMM3_9ACTN</name>
<dbReference type="InterPro" id="IPR052016">
    <property type="entry name" value="Bact_Sigma-Reg"/>
</dbReference>
<feature type="domain" description="PPM-type phosphatase" evidence="2">
    <location>
        <begin position="211"/>
        <end position="422"/>
    </location>
</feature>
<evidence type="ECO:0000256" key="1">
    <source>
        <dbReference type="ARBA" id="ARBA00022801"/>
    </source>
</evidence>
<dbReference type="Gene3D" id="3.60.40.10">
    <property type="entry name" value="PPM-type phosphatase domain"/>
    <property type="match status" value="1"/>
</dbReference>
<dbReference type="RefSeq" id="WP_202999470.1">
    <property type="nucleotide sequence ID" value="NZ_JADWYU010000085.1"/>
</dbReference>
<gene>
    <name evidence="3" type="ORF">I7412_23525</name>
</gene>
<dbReference type="Pfam" id="PF07228">
    <property type="entry name" value="SpoIIE"/>
    <property type="match status" value="1"/>
</dbReference>
<sequence length="443" mass="46413">MPPAPVLDEDRPFERLTALARIVLAVPVAFVAPAGESGAGLPDAPRGPSWASDLAPDTLAHALREILAGGAPLTVNNVQTDPSTRDDPRLGATGVAAWTCAGVDGPAGETLALFCVLDTAARRWTEHDLEILGGLARVAAGELGWREDTARAGRAAERLRAPTAQEPAPRMGLLLPRTSGVPGMQVAARGLPAVDGLRALGDFYDVFPVWSRGGTASRPCADRVHVRRESKADRWDVVIGDVSGHGPEAAVVAALARRMIRAVAMTEKTPAGVLDRLNTALLARSLGSERFLTATYVMLFPDPGGVRALLASAGHMPALLRTSAGSVRAIGYHGLPLGLFDESGLKNVRVLLRPGDTLLLYTDGVTEARQGREQYGEERLRALLAAVGQLSAHDLVDAVEEDVLAFAGGSHADDIAVLALRSTDVADQIRQDCPAPPVGSTSG</sequence>
<evidence type="ECO:0000313" key="4">
    <source>
        <dbReference type="Proteomes" id="UP000604475"/>
    </source>
</evidence>
<keyword evidence="1" id="KW-0378">Hydrolase</keyword>
<dbReference type="InterPro" id="IPR036457">
    <property type="entry name" value="PPM-type-like_dom_sf"/>
</dbReference>
<evidence type="ECO:0000313" key="3">
    <source>
        <dbReference type="EMBL" id="MBL7630084.1"/>
    </source>
</evidence>
<dbReference type="Pfam" id="PF01590">
    <property type="entry name" value="GAF"/>
    <property type="match status" value="1"/>
</dbReference>
<dbReference type="InterPro" id="IPR001932">
    <property type="entry name" value="PPM-type_phosphatase-like_dom"/>
</dbReference>
<reference evidence="3" key="1">
    <citation type="submission" date="2020-12" db="EMBL/GenBank/DDBJ databases">
        <title>Genomic characterization of non-nitrogen-fixing Frankia strains.</title>
        <authorList>
            <person name="Carlos-Shanley C."/>
            <person name="Guerra T."/>
            <person name="Hahn D."/>
        </authorList>
    </citation>
    <scope>NUCLEOTIDE SEQUENCE</scope>
    <source>
        <strain evidence="3">CN6</strain>
    </source>
</reference>
<organism evidence="3 4">
    <name type="scientific">Frankia nepalensis</name>
    <dbReference type="NCBI Taxonomy" id="1836974"/>
    <lineage>
        <taxon>Bacteria</taxon>
        <taxon>Bacillati</taxon>
        <taxon>Actinomycetota</taxon>
        <taxon>Actinomycetes</taxon>
        <taxon>Frankiales</taxon>
        <taxon>Frankiaceae</taxon>
        <taxon>Frankia</taxon>
    </lineage>
</organism>
<accession>A0A937RMM3</accession>
<dbReference type="InterPro" id="IPR029016">
    <property type="entry name" value="GAF-like_dom_sf"/>
</dbReference>
<proteinExistence type="predicted"/>
<comment type="caution">
    <text evidence="3">The sequence shown here is derived from an EMBL/GenBank/DDBJ whole genome shotgun (WGS) entry which is preliminary data.</text>
</comment>
<dbReference type="EMBL" id="JAEACQ010000242">
    <property type="protein sequence ID" value="MBL7630084.1"/>
    <property type="molecule type" value="Genomic_DNA"/>
</dbReference>
<dbReference type="SUPFAM" id="SSF81606">
    <property type="entry name" value="PP2C-like"/>
    <property type="match status" value="1"/>
</dbReference>
<dbReference type="GO" id="GO:0016791">
    <property type="term" value="F:phosphatase activity"/>
    <property type="evidence" value="ECO:0007669"/>
    <property type="project" value="TreeGrafter"/>
</dbReference>
<dbReference type="SUPFAM" id="SSF55781">
    <property type="entry name" value="GAF domain-like"/>
    <property type="match status" value="1"/>
</dbReference>
<dbReference type="PANTHER" id="PTHR43156:SF2">
    <property type="entry name" value="STAGE II SPORULATION PROTEIN E"/>
    <property type="match status" value="1"/>
</dbReference>
<keyword evidence="4" id="KW-1185">Reference proteome</keyword>
<dbReference type="InterPro" id="IPR003018">
    <property type="entry name" value="GAF"/>
</dbReference>
<evidence type="ECO:0000259" key="2">
    <source>
        <dbReference type="SMART" id="SM00331"/>
    </source>
</evidence>
<dbReference type="Proteomes" id="UP000604475">
    <property type="component" value="Unassembled WGS sequence"/>
</dbReference>
<dbReference type="SMART" id="SM00331">
    <property type="entry name" value="PP2C_SIG"/>
    <property type="match status" value="1"/>
</dbReference>
<protein>
    <submittedName>
        <fullName evidence="3">SpoIIE family protein phosphatase</fullName>
    </submittedName>
</protein>
<dbReference type="Gene3D" id="3.30.450.40">
    <property type="match status" value="1"/>
</dbReference>
<dbReference type="AlphaFoldDB" id="A0A937RMM3"/>